<evidence type="ECO:0000256" key="4">
    <source>
        <dbReference type="ARBA" id="ARBA00022989"/>
    </source>
</evidence>
<organism evidence="8 9">
    <name type="scientific">Haematococcus lacustris</name>
    <name type="common">Green alga</name>
    <name type="synonym">Haematococcus pluvialis</name>
    <dbReference type="NCBI Taxonomy" id="44745"/>
    <lineage>
        <taxon>Eukaryota</taxon>
        <taxon>Viridiplantae</taxon>
        <taxon>Chlorophyta</taxon>
        <taxon>core chlorophytes</taxon>
        <taxon>Chlorophyceae</taxon>
        <taxon>CS clade</taxon>
        <taxon>Chlamydomonadales</taxon>
        <taxon>Haematococcaceae</taxon>
        <taxon>Haematococcus</taxon>
    </lineage>
</organism>
<dbReference type="AlphaFoldDB" id="A0A699YRZ8"/>
<feature type="region of interest" description="Disordered" evidence="6">
    <location>
        <begin position="226"/>
        <end position="256"/>
    </location>
</feature>
<dbReference type="GO" id="GO:0022857">
    <property type="term" value="F:transmembrane transporter activity"/>
    <property type="evidence" value="ECO:0007669"/>
    <property type="project" value="InterPro"/>
</dbReference>
<feature type="compositionally biased region" description="Polar residues" evidence="6">
    <location>
        <begin position="226"/>
        <end position="246"/>
    </location>
</feature>
<protein>
    <submittedName>
        <fullName evidence="8">Amino acid carrier 3</fullName>
    </submittedName>
</protein>
<feature type="non-terminal residue" evidence="8">
    <location>
        <position position="1"/>
    </location>
</feature>
<dbReference type="EMBL" id="BLLF01000253">
    <property type="protein sequence ID" value="GFH09676.1"/>
    <property type="molecule type" value="Genomic_DNA"/>
</dbReference>
<comment type="caution">
    <text evidence="8">The sequence shown here is derived from an EMBL/GenBank/DDBJ whole genome shotgun (WGS) entry which is preliminary data.</text>
</comment>
<keyword evidence="5 7" id="KW-0472">Membrane</keyword>
<dbReference type="PANTHER" id="PTHR45649">
    <property type="entry name" value="AMINO-ACID PERMEASE BAT1"/>
    <property type="match status" value="1"/>
</dbReference>
<gene>
    <name evidence="8" type="ORF">HaLaN_04861</name>
</gene>
<dbReference type="GO" id="GO:0016020">
    <property type="term" value="C:membrane"/>
    <property type="evidence" value="ECO:0007669"/>
    <property type="project" value="UniProtKB-SubCell"/>
</dbReference>
<evidence type="ECO:0000313" key="8">
    <source>
        <dbReference type="EMBL" id="GFH09676.1"/>
    </source>
</evidence>
<keyword evidence="2" id="KW-0813">Transport</keyword>
<evidence type="ECO:0000256" key="6">
    <source>
        <dbReference type="SAM" id="MobiDB-lite"/>
    </source>
</evidence>
<dbReference type="Pfam" id="PF13520">
    <property type="entry name" value="AA_permease_2"/>
    <property type="match status" value="1"/>
</dbReference>
<feature type="transmembrane region" description="Helical" evidence="7">
    <location>
        <begin position="153"/>
        <end position="174"/>
    </location>
</feature>
<evidence type="ECO:0000256" key="7">
    <source>
        <dbReference type="SAM" id="Phobius"/>
    </source>
</evidence>
<name>A0A699YRZ8_HAELA</name>
<feature type="transmembrane region" description="Helical" evidence="7">
    <location>
        <begin position="86"/>
        <end position="105"/>
    </location>
</feature>
<keyword evidence="4 7" id="KW-1133">Transmembrane helix</keyword>
<dbReference type="InterPro" id="IPR002293">
    <property type="entry name" value="AA/rel_permease1"/>
</dbReference>
<evidence type="ECO:0000313" key="9">
    <source>
        <dbReference type="Proteomes" id="UP000485058"/>
    </source>
</evidence>
<proteinExistence type="predicted"/>
<sequence>DRLYILGESDAVPAAGGDPVPQIFWDAFVQRRGNGFGGMVLLMIPLGGVFFCSLSTLTYVARIMFAYSRDKAVPGSALWVKLDSSACPVAAIWGAAIFAFILAIPSVWNELAFTAIISLSTIALNIAYVLPTLARITVGRHRFKPGPWHLGNWVYPIGTIATIYMVFIVVVFSLPTEYPVDPNKNLNYAGVTLGATLAVSLIYYFFPFIGAYAWFKGPVHTYTPSSGSLHGTDTPDNSTHPQNLSDPSLGLDKEKEGHTAAGKQASVVSLHM</sequence>
<evidence type="ECO:0000256" key="3">
    <source>
        <dbReference type="ARBA" id="ARBA00022692"/>
    </source>
</evidence>
<dbReference type="Gene3D" id="1.20.1740.10">
    <property type="entry name" value="Amino acid/polyamine transporter I"/>
    <property type="match status" value="1"/>
</dbReference>
<dbReference type="PANTHER" id="PTHR45649:SF26">
    <property type="entry name" value="OS04G0435100 PROTEIN"/>
    <property type="match status" value="1"/>
</dbReference>
<keyword evidence="3 7" id="KW-0812">Transmembrane</keyword>
<evidence type="ECO:0000256" key="2">
    <source>
        <dbReference type="ARBA" id="ARBA00022448"/>
    </source>
</evidence>
<accession>A0A699YRZ8</accession>
<evidence type="ECO:0000256" key="5">
    <source>
        <dbReference type="ARBA" id="ARBA00023136"/>
    </source>
</evidence>
<feature type="transmembrane region" description="Helical" evidence="7">
    <location>
        <begin position="40"/>
        <end position="65"/>
    </location>
</feature>
<keyword evidence="9" id="KW-1185">Reference proteome</keyword>
<feature type="transmembrane region" description="Helical" evidence="7">
    <location>
        <begin position="186"/>
        <end position="206"/>
    </location>
</feature>
<comment type="subcellular location">
    <subcellularLocation>
        <location evidence="1">Membrane</location>
        <topology evidence="1">Multi-pass membrane protein</topology>
    </subcellularLocation>
</comment>
<feature type="transmembrane region" description="Helical" evidence="7">
    <location>
        <begin position="111"/>
        <end position="133"/>
    </location>
</feature>
<reference evidence="8 9" key="1">
    <citation type="submission" date="2020-02" db="EMBL/GenBank/DDBJ databases">
        <title>Draft genome sequence of Haematococcus lacustris strain NIES-144.</title>
        <authorList>
            <person name="Morimoto D."/>
            <person name="Nakagawa S."/>
            <person name="Yoshida T."/>
            <person name="Sawayama S."/>
        </authorList>
    </citation>
    <scope>NUCLEOTIDE SEQUENCE [LARGE SCALE GENOMIC DNA]</scope>
    <source>
        <strain evidence="8 9">NIES-144</strain>
    </source>
</reference>
<evidence type="ECO:0000256" key="1">
    <source>
        <dbReference type="ARBA" id="ARBA00004141"/>
    </source>
</evidence>
<dbReference type="Proteomes" id="UP000485058">
    <property type="component" value="Unassembled WGS sequence"/>
</dbReference>